<evidence type="ECO:0000259" key="7">
    <source>
        <dbReference type="PROSITE" id="PS50110"/>
    </source>
</evidence>
<evidence type="ECO:0000256" key="5">
    <source>
        <dbReference type="SAM" id="MobiDB-lite"/>
    </source>
</evidence>
<organism evidence="8 9">
    <name type="scientific">Sphingomonas jejuensis</name>
    <dbReference type="NCBI Taxonomy" id="904715"/>
    <lineage>
        <taxon>Bacteria</taxon>
        <taxon>Pseudomonadati</taxon>
        <taxon>Pseudomonadota</taxon>
        <taxon>Alphaproteobacteria</taxon>
        <taxon>Sphingomonadales</taxon>
        <taxon>Sphingomonadaceae</taxon>
        <taxon>Sphingomonas</taxon>
    </lineage>
</organism>
<comment type="caution">
    <text evidence="4">Lacks conserved residue(s) required for the propagation of feature annotation.</text>
</comment>
<accession>A0ABX0XHR7</accession>
<keyword evidence="1" id="KW-0805">Transcription regulation</keyword>
<evidence type="ECO:0000313" key="9">
    <source>
        <dbReference type="Proteomes" id="UP000734218"/>
    </source>
</evidence>
<reference evidence="8 9" key="1">
    <citation type="submission" date="2020-03" db="EMBL/GenBank/DDBJ databases">
        <title>Genomic Encyclopedia of Type Strains, Phase IV (KMG-IV): sequencing the most valuable type-strain genomes for metagenomic binning, comparative biology and taxonomic classification.</title>
        <authorList>
            <person name="Goeker M."/>
        </authorList>
    </citation>
    <scope>NUCLEOTIDE SEQUENCE [LARGE SCALE GENOMIC DNA]</scope>
    <source>
        <strain evidence="8 9">DSM 27651</strain>
    </source>
</reference>
<dbReference type="Gene3D" id="3.40.50.2300">
    <property type="match status" value="1"/>
</dbReference>
<protein>
    <submittedName>
        <fullName evidence="8">Two-component system nitrate/nitrite response regulator NarL</fullName>
    </submittedName>
</protein>
<keyword evidence="2" id="KW-0238">DNA-binding</keyword>
<evidence type="ECO:0000256" key="4">
    <source>
        <dbReference type="PROSITE-ProRule" id="PRU00169"/>
    </source>
</evidence>
<dbReference type="SMART" id="SM00421">
    <property type="entry name" value="HTH_LUXR"/>
    <property type="match status" value="1"/>
</dbReference>
<keyword evidence="3" id="KW-0804">Transcription</keyword>
<dbReference type="InterPro" id="IPR016032">
    <property type="entry name" value="Sig_transdc_resp-reg_C-effctor"/>
</dbReference>
<feature type="domain" description="HTH luxR-type" evidence="6">
    <location>
        <begin position="170"/>
        <end position="235"/>
    </location>
</feature>
<dbReference type="PANTHER" id="PTHR44688:SF16">
    <property type="entry name" value="DNA-BINDING TRANSCRIPTIONAL ACTIVATOR DEVR_DOSR"/>
    <property type="match status" value="1"/>
</dbReference>
<dbReference type="Gene3D" id="1.10.10.10">
    <property type="entry name" value="Winged helix-like DNA-binding domain superfamily/Winged helix DNA-binding domain"/>
    <property type="match status" value="1"/>
</dbReference>
<name>A0ABX0XHR7_9SPHN</name>
<dbReference type="InterPro" id="IPR036388">
    <property type="entry name" value="WH-like_DNA-bd_sf"/>
</dbReference>
<evidence type="ECO:0000256" key="3">
    <source>
        <dbReference type="ARBA" id="ARBA00023163"/>
    </source>
</evidence>
<feature type="domain" description="Response regulatory" evidence="7">
    <location>
        <begin position="33"/>
        <end position="146"/>
    </location>
</feature>
<dbReference type="SUPFAM" id="SSF52172">
    <property type="entry name" value="CheY-like"/>
    <property type="match status" value="1"/>
</dbReference>
<proteinExistence type="predicted"/>
<comment type="caution">
    <text evidence="8">The sequence shown here is derived from an EMBL/GenBank/DDBJ whole genome shotgun (WGS) entry which is preliminary data.</text>
</comment>
<dbReference type="EMBL" id="JAATJE010000001">
    <property type="protein sequence ID" value="NJC32764.1"/>
    <property type="molecule type" value="Genomic_DNA"/>
</dbReference>
<dbReference type="SUPFAM" id="SSF46894">
    <property type="entry name" value="C-terminal effector domain of the bipartite response regulators"/>
    <property type="match status" value="1"/>
</dbReference>
<evidence type="ECO:0000313" key="8">
    <source>
        <dbReference type="EMBL" id="NJC32764.1"/>
    </source>
</evidence>
<dbReference type="InterPro" id="IPR000792">
    <property type="entry name" value="Tscrpt_reg_LuxR_C"/>
</dbReference>
<evidence type="ECO:0000256" key="1">
    <source>
        <dbReference type="ARBA" id="ARBA00023015"/>
    </source>
</evidence>
<dbReference type="CDD" id="cd06170">
    <property type="entry name" value="LuxR_C_like"/>
    <property type="match status" value="1"/>
</dbReference>
<dbReference type="Pfam" id="PF00196">
    <property type="entry name" value="GerE"/>
    <property type="match status" value="1"/>
</dbReference>
<evidence type="ECO:0000256" key="2">
    <source>
        <dbReference type="ARBA" id="ARBA00023125"/>
    </source>
</evidence>
<feature type="compositionally biased region" description="Basic and acidic residues" evidence="5">
    <location>
        <begin position="1"/>
        <end position="13"/>
    </location>
</feature>
<dbReference type="Proteomes" id="UP000734218">
    <property type="component" value="Unassembled WGS sequence"/>
</dbReference>
<dbReference type="PRINTS" id="PR00038">
    <property type="entry name" value="HTHLUXR"/>
</dbReference>
<sequence>MGHMEEAGSHRSDTAVPSVDQASGPAPAVGRISVLLMDPKPFSRACLSAALCDSAQLALTAIGSLDELSADQPDVVLLRWHGSGGAQKLRLVLGELRERWPGAGRLVISDANDADLVAQCFLARASACLPVDIDPDTLRRVILLSRLGFLTYSLDLMPEMEPYLAETPPSSDPSLHLTPRQRQVHALVAQGRSNRAIAAALGISESTVKAYVRALLTRLGVANRTQIAVGLLARRGEDE</sequence>
<dbReference type="PROSITE" id="PS00622">
    <property type="entry name" value="HTH_LUXR_1"/>
    <property type="match status" value="1"/>
</dbReference>
<dbReference type="PROSITE" id="PS50043">
    <property type="entry name" value="HTH_LUXR_2"/>
    <property type="match status" value="1"/>
</dbReference>
<keyword evidence="9" id="KW-1185">Reference proteome</keyword>
<dbReference type="InterPro" id="IPR011006">
    <property type="entry name" value="CheY-like_superfamily"/>
</dbReference>
<dbReference type="PANTHER" id="PTHR44688">
    <property type="entry name" value="DNA-BINDING TRANSCRIPTIONAL ACTIVATOR DEVR_DOSR"/>
    <property type="match status" value="1"/>
</dbReference>
<feature type="region of interest" description="Disordered" evidence="5">
    <location>
        <begin position="1"/>
        <end position="24"/>
    </location>
</feature>
<dbReference type="PROSITE" id="PS50110">
    <property type="entry name" value="RESPONSE_REGULATORY"/>
    <property type="match status" value="1"/>
</dbReference>
<gene>
    <name evidence="8" type="ORF">GGR88_000238</name>
</gene>
<dbReference type="InterPro" id="IPR001789">
    <property type="entry name" value="Sig_transdc_resp-reg_receiver"/>
</dbReference>
<evidence type="ECO:0000259" key="6">
    <source>
        <dbReference type="PROSITE" id="PS50043"/>
    </source>
</evidence>